<feature type="transmembrane region" description="Helical" evidence="1">
    <location>
        <begin position="182"/>
        <end position="201"/>
    </location>
</feature>
<protein>
    <submittedName>
        <fullName evidence="2">AbrB family transcriptional regulator</fullName>
    </submittedName>
</protein>
<keyword evidence="1" id="KW-0812">Transmembrane</keyword>
<reference evidence="2 3" key="1">
    <citation type="submission" date="2021-03" db="EMBL/GenBank/DDBJ databases">
        <title>Whole genome sequence of Jiella sp. MQZ13P-4.</title>
        <authorList>
            <person name="Tuo L."/>
        </authorList>
    </citation>
    <scope>NUCLEOTIDE SEQUENCE [LARGE SCALE GENOMIC DNA]</scope>
    <source>
        <strain evidence="2 3">MQZ13P-4</strain>
    </source>
</reference>
<gene>
    <name evidence="2" type="ORF">J1C47_10660</name>
</gene>
<name>A0ABS3J4Q4_9HYPH</name>
<dbReference type="PANTHER" id="PTHR38457:SF1">
    <property type="entry name" value="REGULATOR ABRB-RELATED"/>
    <property type="match status" value="1"/>
</dbReference>
<feature type="transmembrane region" description="Helical" evidence="1">
    <location>
        <begin position="34"/>
        <end position="51"/>
    </location>
</feature>
<comment type="caution">
    <text evidence="2">The sequence shown here is derived from an EMBL/GenBank/DDBJ whole genome shotgun (WGS) entry which is preliminary data.</text>
</comment>
<feature type="transmembrane region" description="Helical" evidence="1">
    <location>
        <begin position="265"/>
        <end position="288"/>
    </location>
</feature>
<accession>A0ABS3J4Q4</accession>
<dbReference type="InterPro" id="IPR017516">
    <property type="entry name" value="AbrB_dup"/>
</dbReference>
<feature type="transmembrane region" description="Helical" evidence="1">
    <location>
        <begin position="208"/>
        <end position="227"/>
    </location>
</feature>
<feature type="transmembrane region" description="Helical" evidence="1">
    <location>
        <begin position="143"/>
        <end position="162"/>
    </location>
</feature>
<feature type="transmembrane region" description="Helical" evidence="1">
    <location>
        <begin position="319"/>
        <end position="340"/>
    </location>
</feature>
<dbReference type="NCBIfam" id="TIGR03082">
    <property type="entry name" value="Gneg_AbrB_dup"/>
    <property type="match status" value="1"/>
</dbReference>
<dbReference type="Proteomes" id="UP000664288">
    <property type="component" value="Unassembled WGS sequence"/>
</dbReference>
<feature type="transmembrane region" description="Helical" evidence="1">
    <location>
        <begin position="233"/>
        <end position="253"/>
    </location>
</feature>
<keyword evidence="3" id="KW-1185">Reference proteome</keyword>
<dbReference type="PIRSF" id="PIRSF038991">
    <property type="entry name" value="Protein_AbrB"/>
    <property type="match status" value="1"/>
</dbReference>
<keyword evidence="1" id="KW-1133">Transmembrane helix</keyword>
<dbReference type="PANTHER" id="PTHR38457">
    <property type="entry name" value="REGULATOR ABRB-RELATED"/>
    <property type="match status" value="1"/>
</dbReference>
<dbReference type="RefSeq" id="WP_207350748.1">
    <property type="nucleotide sequence ID" value="NZ_JAFMPY010000009.1"/>
</dbReference>
<evidence type="ECO:0000313" key="2">
    <source>
        <dbReference type="EMBL" id="MBO0904105.1"/>
    </source>
</evidence>
<feature type="transmembrane region" description="Helical" evidence="1">
    <location>
        <begin position="82"/>
        <end position="105"/>
    </location>
</feature>
<keyword evidence="1" id="KW-0472">Membrane</keyword>
<dbReference type="InterPro" id="IPR007820">
    <property type="entry name" value="AbrB_fam"/>
</dbReference>
<feature type="transmembrane region" description="Helical" evidence="1">
    <location>
        <begin position="58"/>
        <end position="76"/>
    </location>
</feature>
<organism evidence="2 3">
    <name type="scientific">Jiella sonneratiae</name>
    <dbReference type="NCBI Taxonomy" id="2816856"/>
    <lineage>
        <taxon>Bacteria</taxon>
        <taxon>Pseudomonadati</taxon>
        <taxon>Pseudomonadota</taxon>
        <taxon>Alphaproteobacteria</taxon>
        <taxon>Hyphomicrobiales</taxon>
        <taxon>Aurantimonadaceae</taxon>
        <taxon>Jiella</taxon>
    </lineage>
</organism>
<evidence type="ECO:0000256" key="1">
    <source>
        <dbReference type="SAM" id="Phobius"/>
    </source>
</evidence>
<proteinExistence type="predicted"/>
<evidence type="ECO:0000313" key="3">
    <source>
        <dbReference type="Proteomes" id="UP000664288"/>
    </source>
</evidence>
<sequence length="354" mass="35815">MIRSLRPVVLALGAALIGAALFQAAGVPAGPLVGSTIAVTLLAACGLSPKVPKALRNLGFTTIGVTLGAGVTTHFLSDVLRFPASLLALTVTMIAVLFLSSSLLCRVFGTGRATAVLATSPGALSYSLSLAADRPQGEIDTSFVMVLQSLRLLIITVALPPLVALVEGEAGGGLATLARPTLALPASVALIALAAAGGLLLDRLRLPAAFLLSGVIISGLGHGIGWIEGRPSTFLTFVGFALAGAVIGARFAAVTRAQMRDLFAAGLLVTALAVALSGLVSLAVASWLGLPFGQVWVSFAPGGVEGMSAMALSLGYDPAYVATHHIFRLVLLLSILPMVIRRGPAAPKAGPPPD</sequence>
<dbReference type="EMBL" id="JAFMPY010000009">
    <property type="protein sequence ID" value="MBO0904105.1"/>
    <property type="molecule type" value="Genomic_DNA"/>
</dbReference>
<dbReference type="Pfam" id="PF05145">
    <property type="entry name" value="AbrB"/>
    <property type="match status" value="1"/>
</dbReference>